<gene>
    <name evidence="3" type="ORF">M7I_4376</name>
</gene>
<feature type="compositionally biased region" description="Basic and acidic residues" evidence="2">
    <location>
        <begin position="180"/>
        <end position="193"/>
    </location>
</feature>
<dbReference type="OrthoDB" id="10370895at2759"/>
<name>H0EP10_GLAL7</name>
<feature type="coiled-coil region" evidence="1">
    <location>
        <begin position="54"/>
        <end position="133"/>
    </location>
</feature>
<feature type="region of interest" description="Disordered" evidence="2">
    <location>
        <begin position="180"/>
        <end position="221"/>
    </location>
</feature>
<organism evidence="3 4">
    <name type="scientific">Glarea lozoyensis (strain ATCC 74030 / MF5533)</name>
    <dbReference type="NCBI Taxonomy" id="1104152"/>
    <lineage>
        <taxon>Eukaryota</taxon>
        <taxon>Fungi</taxon>
        <taxon>Dikarya</taxon>
        <taxon>Ascomycota</taxon>
        <taxon>Pezizomycotina</taxon>
        <taxon>Leotiomycetes</taxon>
        <taxon>Helotiales</taxon>
        <taxon>Helotiaceae</taxon>
        <taxon>Glarea</taxon>
    </lineage>
</organism>
<reference evidence="3 4" key="1">
    <citation type="journal article" date="2012" name="Eukaryot. Cell">
        <title>Genome sequence of the fungus Glarea lozoyensis: the first genome sequence of a species from the Helotiaceae family.</title>
        <authorList>
            <person name="Youssar L."/>
            <person name="Gruening B.A."/>
            <person name="Erxleben A."/>
            <person name="Guenther S."/>
            <person name="Huettel W."/>
        </authorList>
    </citation>
    <scope>NUCLEOTIDE SEQUENCE [LARGE SCALE GENOMIC DNA]</scope>
    <source>
        <strain evidence="4">ATCC 74030 / MF5533</strain>
    </source>
</reference>
<accession>H0EP10</accession>
<proteinExistence type="predicted"/>
<evidence type="ECO:0000256" key="1">
    <source>
        <dbReference type="SAM" id="Coils"/>
    </source>
</evidence>
<dbReference type="Proteomes" id="UP000005446">
    <property type="component" value="Unassembled WGS sequence"/>
</dbReference>
<protein>
    <submittedName>
        <fullName evidence="3">Uncharacterized protein</fullName>
    </submittedName>
</protein>
<dbReference type="HOGENOM" id="CLU_1250777_0_0_1"/>
<evidence type="ECO:0000256" key="2">
    <source>
        <dbReference type="SAM" id="MobiDB-lite"/>
    </source>
</evidence>
<comment type="caution">
    <text evidence="3">The sequence shown here is derived from an EMBL/GenBank/DDBJ whole genome shotgun (WGS) entry which is preliminary data.</text>
</comment>
<evidence type="ECO:0000313" key="3">
    <source>
        <dbReference type="EMBL" id="EHK99699.1"/>
    </source>
</evidence>
<keyword evidence="1" id="KW-0175">Coiled coil</keyword>
<keyword evidence="4" id="KW-1185">Reference proteome</keyword>
<dbReference type="EMBL" id="AGUE01000108">
    <property type="protein sequence ID" value="EHK99699.1"/>
    <property type="molecule type" value="Genomic_DNA"/>
</dbReference>
<dbReference type="InParanoid" id="H0EP10"/>
<dbReference type="AlphaFoldDB" id="H0EP10"/>
<sequence>MAAPTDWVAFNAASTRISQYASQLAETVEAAAGIPTDIEVVQAELKRVEEQSINAMLLQLLQGLGSELKEMRQEMQQLKNDIREQQQKIKKELKDEIREQQQNTKRELKNDISGQMQKTRKDLQIEIDQTEKNLKWKMGSETAETKAEVAKMRNCIQTMTRDMQQSMGDMRSEMREVMKQLEERKTTNDDQPRRLGNSASQIRYASDSGENMACPVVSSFS</sequence>
<evidence type="ECO:0000313" key="4">
    <source>
        <dbReference type="Proteomes" id="UP000005446"/>
    </source>
</evidence>